<keyword evidence="8" id="KW-0460">Magnesium</keyword>
<feature type="non-terminal residue" evidence="10">
    <location>
        <position position="192"/>
    </location>
</feature>
<dbReference type="FunFam" id="1.10.20.140:FF:000001">
    <property type="entry name" value="tRNA dimethylallyltransferase"/>
    <property type="match status" value="1"/>
</dbReference>
<gene>
    <name evidence="10" type="ORF">METZ01_LOCUS439243</name>
</gene>
<evidence type="ECO:0000256" key="1">
    <source>
        <dbReference type="ARBA" id="ARBA00001946"/>
    </source>
</evidence>
<dbReference type="GO" id="GO:0052381">
    <property type="term" value="F:tRNA dimethylallyltransferase activity"/>
    <property type="evidence" value="ECO:0007669"/>
    <property type="project" value="UniProtKB-EC"/>
</dbReference>
<reference evidence="10" key="1">
    <citation type="submission" date="2018-05" db="EMBL/GenBank/DDBJ databases">
        <authorList>
            <person name="Lanie J.A."/>
            <person name="Ng W.-L."/>
            <person name="Kazmierczak K.M."/>
            <person name="Andrzejewski T.M."/>
            <person name="Davidsen T.M."/>
            <person name="Wayne K.J."/>
            <person name="Tettelin H."/>
            <person name="Glass J.I."/>
            <person name="Rusch D."/>
            <person name="Podicherti R."/>
            <person name="Tsui H.-C.T."/>
            <person name="Winkler M.E."/>
        </authorList>
    </citation>
    <scope>NUCLEOTIDE SEQUENCE</scope>
</reference>
<evidence type="ECO:0000256" key="4">
    <source>
        <dbReference type="ARBA" id="ARBA00022679"/>
    </source>
</evidence>
<dbReference type="Pfam" id="PF01715">
    <property type="entry name" value="IPPT"/>
    <property type="match status" value="1"/>
</dbReference>
<evidence type="ECO:0000256" key="2">
    <source>
        <dbReference type="ARBA" id="ARBA00005842"/>
    </source>
</evidence>
<dbReference type="EMBL" id="UINC01178309">
    <property type="protein sequence ID" value="SVD86389.1"/>
    <property type="molecule type" value="Genomic_DNA"/>
</dbReference>
<dbReference type="EC" id="2.5.1.75" evidence="3"/>
<dbReference type="InterPro" id="IPR039657">
    <property type="entry name" value="Dimethylallyltransferase"/>
</dbReference>
<dbReference type="AlphaFoldDB" id="A0A382YTY1"/>
<evidence type="ECO:0000256" key="6">
    <source>
        <dbReference type="ARBA" id="ARBA00022741"/>
    </source>
</evidence>
<dbReference type="Gene3D" id="3.40.50.300">
    <property type="entry name" value="P-loop containing nucleotide triphosphate hydrolases"/>
    <property type="match status" value="1"/>
</dbReference>
<dbReference type="PANTHER" id="PTHR11088:SF60">
    <property type="entry name" value="TRNA DIMETHYLALLYLTRANSFERASE"/>
    <property type="match status" value="1"/>
</dbReference>
<dbReference type="PANTHER" id="PTHR11088">
    <property type="entry name" value="TRNA DIMETHYLALLYLTRANSFERASE"/>
    <property type="match status" value="1"/>
</dbReference>
<evidence type="ECO:0000313" key="10">
    <source>
        <dbReference type="EMBL" id="SVD86389.1"/>
    </source>
</evidence>
<protein>
    <recommendedName>
        <fullName evidence="3">tRNA dimethylallyltransferase</fullName>
        <ecNumber evidence="3">2.5.1.75</ecNumber>
    </recommendedName>
</protein>
<dbReference type="InterPro" id="IPR027417">
    <property type="entry name" value="P-loop_NTPase"/>
</dbReference>
<comment type="cofactor">
    <cofactor evidence="1">
        <name>Mg(2+)</name>
        <dbReference type="ChEBI" id="CHEBI:18420"/>
    </cofactor>
</comment>
<evidence type="ECO:0000256" key="5">
    <source>
        <dbReference type="ARBA" id="ARBA00022694"/>
    </source>
</evidence>
<organism evidence="10">
    <name type="scientific">marine metagenome</name>
    <dbReference type="NCBI Taxonomy" id="408172"/>
    <lineage>
        <taxon>unclassified sequences</taxon>
        <taxon>metagenomes</taxon>
        <taxon>ecological metagenomes</taxon>
    </lineage>
</organism>
<sequence>MLEGALVITGPTASGKSALALELAQQVDVEIISADSVQVYRGMNIGTAKPSAGVLEAIPHHLVDIRETTEPYSAADFRHDVLKLVPEIRRRGRLPVIVGGTMLYLKALKEGLAELPQADQAVREEINELAAAQGWAAGHQELKRIDTDSAQRIKPTDSQRLQRAMEVHRVTGSTMTELHKIGRTACPFPLTE</sequence>
<keyword evidence="4" id="KW-0808">Transferase</keyword>
<keyword evidence="5" id="KW-0819">tRNA processing</keyword>
<evidence type="ECO:0000256" key="9">
    <source>
        <dbReference type="ARBA" id="ARBA00049563"/>
    </source>
</evidence>
<dbReference type="GO" id="GO:0005524">
    <property type="term" value="F:ATP binding"/>
    <property type="evidence" value="ECO:0007669"/>
    <property type="project" value="UniProtKB-KW"/>
</dbReference>
<accession>A0A382YTY1</accession>
<dbReference type="SUPFAM" id="SSF52540">
    <property type="entry name" value="P-loop containing nucleoside triphosphate hydrolases"/>
    <property type="match status" value="1"/>
</dbReference>
<dbReference type="NCBIfam" id="TIGR00174">
    <property type="entry name" value="miaA"/>
    <property type="match status" value="1"/>
</dbReference>
<dbReference type="GO" id="GO:0006400">
    <property type="term" value="P:tRNA modification"/>
    <property type="evidence" value="ECO:0007669"/>
    <property type="project" value="TreeGrafter"/>
</dbReference>
<dbReference type="InterPro" id="IPR018022">
    <property type="entry name" value="IPT"/>
</dbReference>
<dbReference type="CDD" id="cd02019">
    <property type="entry name" value="NK"/>
    <property type="match status" value="1"/>
</dbReference>
<evidence type="ECO:0000256" key="8">
    <source>
        <dbReference type="ARBA" id="ARBA00022842"/>
    </source>
</evidence>
<name>A0A382YTY1_9ZZZZ</name>
<keyword evidence="7" id="KW-0067">ATP-binding</keyword>
<proteinExistence type="inferred from homology"/>
<evidence type="ECO:0000256" key="3">
    <source>
        <dbReference type="ARBA" id="ARBA00012665"/>
    </source>
</evidence>
<evidence type="ECO:0000256" key="7">
    <source>
        <dbReference type="ARBA" id="ARBA00022840"/>
    </source>
</evidence>
<comment type="similarity">
    <text evidence="2">Belongs to the IPP transferase family.</text>
</comment>
<comment type="catalytic activity">
    <reaction evidence="9">
        <text>adenosine(37) in tRNA + dimethylallyl diphosphate = N(6)-dimethylallyladenosine(37) in tRNA + diphosphate</text>
        <dbReference type="Rhea" id="RHEA:26482"/>
        <dbReference type="Rhea" id="RHEA-COMP:10162"/>
        <dbReference type="Rhea" id="RHEA-COMP:10375"/>
        <dbReference type="ChEBI" id="CHEBI:33019"/>
        <dbReference type="ChEBI" id="CHEBI:57623"/>
        <dbReference type="ChEBI" id="CHEBI:74411"/>
        <dbReference type="ChEBI" id="CHEBI:74415"/>
        <dbReference type="EC" id="2.5.1.75"/>
    </reaction>
</comment>
<keyword evidence="6" id="KW-0547">Nucleotide-binding</keyword>